<sequence>MGCFSCFDSKEEGELNPGNRRDGTKEGKAMVESHISRLSSGSDRLKARSATGLRRESLGPKDGPAGSIAAQTFTFRELAAATKNFRPECLLGEGGFGRVYKGHLEGTGQVVAVKQLDRNGLQGNREFLVEVLMLSLLHHPNLVNLIGYCADGDQRLLVYEYMPLGSLEDHLHDLPPDKEPLDWNMRMKIAAGAAKGLEYLHDKANPPVIYRDLKSSNILLNEGYLPKLSDFGLAKLGPTGDKSHVSTRVMGTYGYCAPEYAMTGQLTVKSDVYSFGVVFLELITGRKAIDSTRAHGEQNLVSWARPMFNDRRKFPKLADPLLQGRYPMRGLYQALAVASMCIQEQAATRPLIADVDGFVDSTTGEPTPEIKEKRKKDSKALFLIQQALDDEIFPRIASATTSKQAWDTLKQEFLGYSVRFGANQCEISDAETHKPVLRIKMSTNRMFPVEFNKGSKALVVTGTEQAVLWHHRYGHLHSKGLKVLSTKEMVLGLPEVGEFEVCEGCLYGKQTRASFPTGKAWRASKILELLHADLCGPMSTSSLGGKFKESMMQQFEMTDLGRLKYFLGLEISQDESGIFMSQKKYATELLKKFNIRFEDGAKTPMNIGEKLQKEDGTGKGNEKEFRSLVGGLNYLTHSRPDIMYSVSMVSRFMHAPSKQHVGAAKRILKYIAGTLKKGVWYESVEDPKLSGVIDSDWAGSIDDRKSTSRSVFNLGSGAITWCSKKQDSIALSSEEAEYVAAGAAAKQAIWLRKLLKDLCFEQKGATELWCDNQSAIAMTKNPVYHARTKHIEIQHHYIRKLVTDEKIILRFCGTNCQSADLFTKALSSGKHQFFVEKIGVREL</sequence>
<protein>
    <submittedName>
        <fullName evidence="1">Uncharacterized protein</fullName>
    </submittedName>
</protein>
<reference evidence="1 2" key="1">
    <citation type="journal article" date="2022" name="Hortic Res">
        <title>A haplotype resolved chromosomal level avocado genome allows analysis of novel avocado genes.</title>
        <authorList>
            <person name="Nath O."/>
            <person name="Fletcher S.J."/>
            <person name="Hayward A."/>
            <person name="Shaw L.M."/>
            <person name="Masouleh A.K."/>
            <person name="Furtado A."/>
            <person name="Henry R.J."/>
            <person name="Mitter N."/>
        </authorList>
    </citation>
    <scope>NUCLEOTIDE SEQUENCE [LARGE SCALE GENOMIC DNA]</scope>
    <source>
        <strain evidence="2">cv. Hass</strain>
    </source>
</reference>
<organism evidence="1 2">
    <name type="scientific">Persea americana</name>
    <name type="common">Avocado</name>
    <dbReference type="NCBI Taxonomy" id="3435"/>
    <lineage>
        <taxon>Eukaryota</taxon>
        <taxon>Viridiplantae</taxon>
        <taxon>Streptophyta</taxon>
        <taxon>Embryophyta</taxon>
        <taxon>Tracheophyta</taxon>
        <taxon>Spermatophyta</taxon>
        <taxon>Magnoliopsida</taxon>
        <taxon>Magnoliidae</taxon>
        <taxon>Laurales</taxon>
        <taxon>Lauraceae</taxon>
        <taxon>Persea</taxon>
    </lineage>
</organism>
<comment type="caution">
    <text evidence="1">The sequence shown here is derived from an EMBL/GenBank/DDBJ whole genome shotgun (WGS) entry which is preliminary data.</text>
</comment>
<name>A0ACC2MTM4_PERAE</name>
<gene>
    <name evidence="1" type="ORF">MRB53_002006</name>
</gene>
<evidence type="ECO:0000313" key="2">
    <source>
        <dbReference type="Proteomes" id="UP001234297"/>
    </source>
</evidence>
<keyword evidence="2" id="KW-1185">Reference proteome</keyword>
<proteinExistence type="predicted"/>
<dbReference type="Proteomes" id="UP001234297">
    <property type="component" value="Chromosome 1"/>
</dbReference>
<evidence type="ECO:0000313" key="1">
    <source>
        <dbReference type="EMBL" id="KAJ8648983.1"/>
    </source>
</evidence>
<accession>A0ACC2MTM4</accession>
<dbReference type="EMBL" id="CM056809">
    <property type="protein sequence ID" value="KAJ8648983.1"/>
    <property type="molecule type" value="Genomic_DNA"/>
</dbReference>